<keyword evidence="2" id="KW-1185">Reference proteome</keyword>
<gene>
    <name evidence="1" type="ORF">HPB50_014596</name>
</gene>
<protein>
    <submittedName>
        <fullName evidence="1">Uncharacterized protein</fullName>
    </submittedName>
</protein>
<reference evidence="1" key="1">
    <citation type="submission" date="2020-05" db="EMBL/GenBank/DDBJ databases">
        <title>Large-scale comparative analyses of tick genomes elucidate their genetic diversity and vector capacities.</title>
        <authorList>
            <person name="Jia N."/>
            <person name="Wang J."/>
            <person name="Shi W."/>
            <person name="Du L."/>
            <person name="Sun Y."/>
            <person name="Zhan W."/>
            <person name="Jiang J."/>
            <person name="Wang Q."/>
            <person name="Zhang B."/>
            <person name="Ji P."/>
            <person name="Sakyi L.B."/>
            <person name="Cui X."/>
            <person name="Yuan T."/>
            <person name="Jiang B."/>
            <person name="Yang W."/>
            <person name="Lam T.T.-Y."/>
            <person name="Chang Q."/>
            <person name="Ding S."/>
            <person name="Wang X."/>
            <person name="Zhu J."/>
            <person name="Ruan X."/>
            <person name="Zhao L."/>
            <person name="Wei J."/>
            <person name="Que T."/>
            <person name="Du C."/>
            <person name="Cheng J."/>
            <person name="Dai P."/>
            <person name="Han X."/>
            <person name="Huang E."/>
            <person name="Gao Y."/>
            <person name="Liu J."/>
            <person name="Shao H."/>
            <person name="Ye R."/>
            <person name="Li L."/>
            <person name="Wei W."/>
            <person name="Wang X."/>
            <person name="Wang C."/>
            <person name="Yang T."/>
            <person name="Huo Q."/>
            <person name="Li W."/>
            <person name="Guo W."/>
            <person name="Chen H."/>
            <person name="Zhou L."/>
            <person name="Ni X."/>
            <person name="Tian J."/>
            <person name="Zhou Y."/>
            <person name="Sheng Y."/>
            <person name="Liu T."/>
            <person name="Pan Y."/>
            <person name="Xia L."/>
            <person name="Li J."/>
            <person name="Zhao F."/>
            <person name="Cao W."/>
        </authorList>
    </citation>
    <scope>NUCLEOTIDE SEQUENCE</scope>
    <source>
        <strain evidence="1">Hyas-2018</strain>
    </source>
</reference>
<organism evidence="1 2">
    <name type="scientific">Hyalomma asiaticum</name>
    <name type="common">Tick</name>
    <dbReference type="NCBI Taxonomy" id="266040"/>
    <lineage>
        <taxon>Eukaryota</taxon>
        <taxon>Metazoa</taxon>
        <taxon>Ecdysozoa</taxon>
        <taxon>Arthropoda</taxon>
        <taxon>Chelicerata</taxon>
        <taxon>Arachnida</taxon>
        <taxon>Acari</taxon>
        <taxon>Parasitiformes</taxon>
        <taxon>Ixodida</taxon>
        <taxon>Ixodoidea</taxon>
        <taxon>Ixodidae</taxon>
        <taxon>Hyalomminae</taxon>
        <taxon>Hyalomma</taxon>
    </lineage>
</organism>
<comment type="caution">
    <text evidence="1">The sequence shown here is derived from an EMBL/GenBank/DDBJ whole genome shotgun (WGS) entry which is preliminary data.</text>
</comment>
<accession>A0ACB7T100</accession>
<dbReference type="EMBL" id="CM023491">
    <property type="protein sequence ID" value="KAH6941177.1"/>
    <property type="molecule type" value="Genomic_DNA"/>
</dbReference>
<proteinExistence type="predicted"/>
<sequence length="285" mass="31657">MAEGTRELEGREGQPDESPTTRSGTDDGGGGRLQRNASGGVRGGERNLTTKRVQSLPTYETKYSMSWIDVTLAAPSVIAGGYSWRVRDDVTHSEHGYIKVTVGDSVREKRKRLTRFAREELVLSLSRDPWFTQVTGTELRSAEALDAVVEKFYTVFSRHYQKSFRPAHKVARGNPWWSPELAQERKRVNAMRRRYQREAFGRTRTELVLPPLVCADGSRTATHLESATLLLRTQVAVDDPAEEAHRSFSTAVHNDDLSATEKFNYLSTLVTGAAAAAICGLQATG</sequence>
<evidence type="ECO:0000313" key="2">
    <source>
        <dbReference type="Proteomes" id="UP000821845"/>
    </source>
</evidence>
<evidence type="ECO:0000313" key="1">
    <source>
        <dbReference type="EMBL" id="KAH6941177.1"/>
    </source>
</evidence>
<dbReference type="Proteomes" id="UP000821845">
    <property type="component" value="Chromosome 11"/>
</dbReference>
<name>A0ACB7T100_HYAAI</name>